<organism evidence="1 2">
    <name type="scientific">Fusobacterium nucleatum subsp. polymorphum</name>
    <name type="common">Fusobacterium polymorphum</name>
    <dbReference type="NCBI Taxonomy" id="76857"/>
    <lineage>
        <taxon>Bacteria</taxon>
        <taxon>Fusobacteriati</taxon>
        <taxon>Fusobacteriota</taxon>
        <taxon>Fusobacteriia</taxon>
        <taxon>Fusobacteriales</taxon>
        <taxon>Fusobacteriaceae</taxon>
        <taxon>Fusobacterium</taxon>
    </lineage>
</organism>
<comment type="caution">
    <text evidence="1">The sequence shown here is derived from an EMBL/GenBank/DDBJ whole genome shotgun (WGS) entry which is preliminary data.</text>
</comment>
<evidence type="ECO:0000313" key="1">
    <source>
        <dbReference type="EMBL" id="PGH20858.1"/>
    </source>
</evidence>
<accession>A0A2B7YJ18</accession>
<dbReference type="EMBL" id="NJGI01000004">
    <property type="protein sequence ID" value="PGH20858.1"/>
    <property type="molecule type" value="Genomic_DNA"/>
</dbReference>
<protein>
    <submittedName>
        <fullName evidence="1">Uncharacterized protein</fullName>
    </submittedName>
</protein>
<evidence type="ECO:0000313" key="2">
    <source>
        <dbReference type="Proteomes" id="UP000222862"/>
    </source>
</evidence>
<proteinExistence type="predicted"/>
<gene>
    <name evidence="1" type="ORF">RN96_07110</name>
</gene>
<name>A0A2B7YJ18_FUSNP</name>
<sequence>MNITNGFIKLKELYNNIENNGTMLRINFKYNNFDSFLLYQNSINLQNIFIIVWIVGNNWELQSYYINKEINKEVTSYSFTPYIDGNIYQKVKPIFINDNFKIKPFFENLFKSVLSTDTVDTLNMNELQIHQENNINNNRNYENYIYFHHLRNPNISSKQAEKIKKYLGDKKYKILLKYHQTCVFTNNIFEANNFDIAFNELIKDHIE</sequence>
<reference evidence="1 2" key="1">
    <citation type="submission" date="2017-06" db="EMBL/GenBank/DDBJ databases">
        <title>Genome sequencing of Fusobacterium nucleatum subsp. polymorphum KCOM 1232 (=ChDC F37).</title>
        <authorList>
            <person name="Kook J.-K."/>
            <person name="Park S.-N."/>
            <person name="Lim Y.K."/>
            <person name="Roh H."/>
        </authorList>
    </citation>
    <scope>NUCLEOTIDE SEQUENCE [LARGE SCALE GENOMIC DNA]</scope>
    <source>
        <strain evidence="2">KCOM 1232 ( ChDC F37)</strain>
    </source>
</reference>
<dbReference type="Proteomes" id="UP000222862">
    <property type="component" value="Unassembled WGS sequence"/>
</dbReference>
<dbReference type="AlphaFoldDB" id="A0A2B7YJ18"/>
<dbReference type="RefSeq" id="WP_098702927.1">
    <property type="nucleotide sequence ID" value="NZ_NJGI01000004.1"/>
</dbReference>